<comment type="caution">
    <text evidence="10">Lacks conserved residue(s) required for the propagation of feature annotation.</text>
</comment>
<feature type="domain" description="K+ potassium transporter C-terminal" evidence="12">
    <location>
        <begin position="571"/>
        <end position="814"/>
    </location>
</feature>
<sequence>MVLAGERDDDDGRRLEVVADVESGGLDVASLPSSAVDRQDSLFREAVRGDHHVGAAGHSEQDSWWRTLRLAFQCVGILYGDVGTSPLYVYSATFDHGVGHPDDVLGVLSLIIYSFVLFTVIKIVFVALHANDNGDGGTFALYSLISRYAKVSLIPNHQSEDELVSGYSKHGKPSATLRRANWLKNLLETSKSAKISLFLLTILAIAMVISDAVLTPPISVLSAVGGLREKVPGLTTDQIVWITVAILVVLFAIQRFGTDKVGYSFAPIILLWLLLIGGVGLYNLIKYDVGVLRSFNPKYIIDYFRRNKKEGWVSLGDILLVFTGTEALFANLGYFSIRSIQLSFSFGLLPSVLLTYIGQAAYLRKHPEHFDDIFYRSVPSTLFWPTFILAIAASIIGSQAMISCAFATVSHLQTLSCFPRVKILHTSRRFHGQLYVPEVNLLLCVAACLVTVSFKTTTIIGKAHEICVILVMIITTLLMTIVMLLVWKISIWWIALFFVVYIPIESVYLSSVLYKFTHGPYVPVAMSAVLMVVMIVWHYVHAKRYKYELKHTLSPTRAKELLEQHDLKRVSGVGLFYTELVQGIPPIFPHLIEKIPTIHSVLVFVSIKHLHVPHVDASERFLFRQVEPREYKVFRCVARYGYRDSLDQEAEGFVHALVESLQYYIRDVNLYSADEVQSMSYPISRDQSLSREKPSGRHAIYAEEMITPIQSFSELTTLSNGLSNRLPQIQASKMNIVELARIEEEQKFIQRETEKGVVYILGETEVVARPQSSLLKKIVVNYVYSFLRKNFMQGEKMLSIPHGKLLKVGISYEI</sequence>
<feature type="transmembrane region" description="Helical" evidence="10">
    <location>
        <begin position="110"/>
        <end position="128"/>
    </location>
</feature>
<gene>
    <name evidence="13" type="ORF">PVAP13_9KG361100</name>
</gene>
<evidence type="ECO:0000259" key="12">
    <source>
        <dbReference type="Pfam" id="PF22776"/>
    </source>
</evidence>
<dbReference type="PANTHER" id="PTHR30540">
    <property type="entry name" value="OSMOTIC STRESS POTASSIUM TRANSPORTER"/>
    <property type="match status" value="1"/>
</dbReference>
<dbReference type="InterPro" id="IPR053952">
    <property type="entry name" value="K_trans_C"/>
</dbReference>
<evidence type="ECO:0000256" key="1">
    <source>
        <dbReference type="ARBA" id="ARBA00004141"/>
    </source>
</evidence>
<evidence type="ECO:0000256" key="3">
    <source>
        <dbReference type="ARBA" id="ARBA00022448"/>
    </source>
</evidence>
<accession>A0A8T0NKS9</accession>
<dbReference type="Pfam" id="PF02705">
    <property type="entry name" value="K_trans"/>
    <property type="match status" value="1"/>
</dbReference>
<feature type="transmembrane region" description="Helical" evidence="10">
    <location>
        <begin position="520"/>
        <end position="540"/>
    </location>
</feature>
<comment type="function">
    <text evidence="10">Potassium transporter.</text>
</comment>
<dbReference type="GO" id="GO:0015079">
    <property type="term" value="F:potassium ion transmembrane transporter activity"/>
    <property type="evidence" value="ECO:0007669"/>
    <property type="project" value="UniProtKB-UniRule"/>
</dbReference>
<keyword evidence="8 10" id="KW-0406">Ion transport</keyword>
<dbReference type="EMBL" id="CM029053">
    <property type="protein sequence ID" value="KAG2547716.1"/>
    <property type="molecule type" value="Genomic_DNA"/>
</dbReference>
<feature type="transmembrane region" description="Helical" evidence="10">
    <location>
        <begin position="312"/>
        <end position="335"/>
    </location>
</feature>
<evidence type="ECO:0000313" key="13">
    <source>
        <dbReference type="EMBL" id="KAG2547716.1"/>
    </source>
</evidence>
<dbReference type="NCBIfam" id="TIGR00794">
    <property type="entry name" value="kup"/>
    <property type="match status" value="1"/>
</dbReference>
<feature type="domain" description="K+ potassium transporter integral membrane" evidence="11">
    <location>
        <begin position="70"/>
        <end position="554"/>
    </location>
</feature>
<dbReference type="AlphaFoldDB" id="A0A8T0NKS9"/>
<protein>
    <recommendedName>
        <fullName evidence="10">Potassium transporter</fullName>
    </recommendedName>
</protein>
<keyword evidence="6 10" id="KW-0630">Potassium</keyword>
<evidence type="ECO:0000256" key="9">
    <source>
        <dbReference type="ARBA" id="ARBA00023136"/>
    </source>
</evidence>
<dbReference type="Pfam" id="PF22776">
    <property type="entry name" value="K_trans_C"/>
    <property type="match status" value="1"/>
</dbReference>
<keyword evidence="7 10" id="KW-1133">Transmembrane helix</keyword>
<feature type="transmembrane region" description="Helical" evidence="10">
    <location>
        <begin position="263"/>
        <end position="285"/>
    </location>
</feature>
<comment type="subcellular location">
    <subcellularLocation>
        <location evidence="1 10">Membrane</location>
        <topology evidence="1 10">Multi-pass membrane protein</topology>
    </subcellularLocation>
</comment>
<dbReference type="InterPro" id="IPR053951">
    <property type="entry name" value="K_trans_N"/>
</dbReference>
<keyword evidence="3" id="KW-0813">Transport</keyword>
<keyword evidence="5 10" id="KW-0812">Transmembrane</keyword>
<feature type="transmembrane region" description="Helical" evidence="10">
    <location>
        <begin position="494"/>
        <end position="514"/>
    </location>
</feature>
<evidence type="ECO:0000259" key="11">
    <source>
        <dbReference type="Pfam" id="PF02705"/>
    </source>
</evidence>
<name>A0A8T0NKS9_PANVG</name>
<evidence type="ECO:0000256" key="5">
    <source>
        <dbReference type="ARBA" id="ARBA00022692"/>
    </source>
</evidence>
<proteinExistence type="inferred from homology"/>
<dbReference type="InterPro" id="IPR003855">
    <property type="entry name" value="K+_transporter"/>
</dbReference>
<evidence type="ECO:0000256" key="4">
    <source>
        <dbReference type="ARBA" id="ARBA00022538"/>
    </source>
</evidence>
<dbReference type="GO" id="GO:0016020">
    <property type="term" value="C:membrane"/>
    <property type="evidence" value="ECO:0007669"/>
    <property type="project" value="UniProtKB-SubCell"/>
</dbReference>
<reference evidence="13" key="1">
    <citation type="submission" date="2020-05" db="EMBL/GenBank/DDBJ databases">
        <title>WGS assembly of Panicum virgatum.</title>
        <authorList>
            <person name="Lovell J.T."/>
            <person name="Jenkins J."/>
            <person name="Shu S."/>
            <person name="Juenger T.E."/>
            <person name="Schmutz J."/>
        </authorList>
    </citation>
    <scope>NUCLEOTIDE SEQUENCE</scope>
    <source>
        <strain evidence="13">AP13</strain>
    </source>
</reference>
<dbReference type="PANTHER" id="PTHR30540:SF28">
    <property type="entry name" value="POTASSIUM TRANSPORTER 21"/>
    <property type="match status" value="1"/>
</dbReference>
<feature type="transmembrane region" description="Helical" evidence="10">
    <location>
        <begin position="238"/>
        <end position="256"/>
    </location>
</feature>
<comment type="caution">
    <text evidence="13">The sequence shown here is derived from an EMBL/GenBank/DDBJ whole genome shotgun (WGS) entry which is preliminary data.</text>
</comment>
<comment type="similarity">
    <text evidence="2 10">Belongs to the HAK/KUP transporter (TC 2.A.72.3) family.</text>
</comment>
<evidence type="ECO:0000256" key="2">
    <source>
        <dbReference type="ARBA" id="ARBA00008440"/>
    </source>
</evidence>
<evidence type="ECO:0000256" key="7">
    <source>
        <dbReference type="ARBA" id="ARBA00022989"/>
    </source>
</evidence>
<keyword evidence="14" id="KW-1185">Reference proteome</keyword>
<organism evidence="13 14">
    <name type="scientific">Panicum virgatum</name>
    <name type="common">Blackwell switchgrass</name>
    <dbReference type="NCBI Taxonomy" id="38727"/>
    <lineage>
        <taxon>Eukaryota</taxon>
        <taxon>Viridiplantae</taxon>
        <taxon>Streptophyta</taxon>
        <taxon>Embryophyta</taxon>
        <taxon>Tracheophyta</taxon>
        <taxon>Spermatophyta</taxon>
        <taxon>Magnoliopsida</taxon>
        <taxon>Liliopsida</taxon>
        <taxon>Poales</taxon>
        <taxon>Poaceae</taxon>
        <taxon>PACMAD clade</taxon>
        <taxon>Panicoideae</taxon>
        <taxon>Panicodae</taxon>
        <taxon>Paniceae</taxon>
        <taxon>Panicinae</taxon>
        <taxon>Panicum</taxon>
        <taxon>Panicum sect. Hiantes</taxon>
    </lineage>
</organism>
<evidence type="ECO:0000256" key="8">
    <source>
        <dbReference type="ARBA" id="ARBA00023065"/>
    </source>
</evidence>
<evidence type="ECO:0000313" key="14">
    <source>
        <dbReference type="Proteomes" id="UP000823388"/>
    </source>
</evidence>
<feature type="transmembrane region" description="Helical" evidence="10">
    <location>
        <begin position="382"/>
        <end position="413"/>
    </location>
</feature>
<evidence type="ECO:0000256" key="10">
    <source>
        <dbReference type="RuleBase" id="RU321113"/>
    </source>
</evidence>
<dbReference type="OrthoDB" id="638184at2759"/>
<dbReference type="Proteomes" id="UP000823388">
    <property type="component" value="Chromosome 9K"/>
</dbReference>
<evidence type="ECO:0000256" key="6">
    <source>
        <dbReference type="ARBA" id="ARBA00022958"/>
    </source>
</evidence>
<feature type="transmembrane region" description="Helical" evidence="10">
    <location>
        <begin position="70"/>
        <end position="90"/>
    </location>
</feature>
<feature type="transmembrane region" description="Helical" evidence="10">
    <location>
        <begin position="466"/>
        <end position="487"/>
    </location>
</feature>
<feature type="transmembrane region" description="Helical" evidence="10">
    <location>
        <begin position="197"/>
        <end position="218"/>
    </location>
</feature>
<keyword evidence="4 10" id="KW-0633">Potassium transport</keyword>
<feature type="transmembrane region" description="Helical" evidence="10">
    <location>
        <begin position="342"/>
        <end position="362"/>
    </location>
</feature>
<keyword evidence="9 10" id="KW-0472">Membrane</keyword>